<dbReference type="CDD" id="cd07344">
    <property type="entry name" value="M48_yhfN_like"/>
    <property type="match status" value="1"/>
</dbReference>
<dbReference type="Proteomes" id="UP000616595">
    <property type="component" value="Unassembled WGS sequence"/>
</dbReference>
<reference evidence="2" key="1">
    <citation type="submission" date="2019-10" db="EMBL/GenBank/DDBJ databases">
        <authorList>
            <person name="Ross D.E."/>
            <person name="Gulliver D."/>
        </authorList>
    </citation>
    <scope>NUCLEOTIDE SEQUENCE</scope>
    <source>
        <strain evidence="2">DER-2019</strain>
    </source>
</reference>
<dbReference type="AlphaFoldDB" id="A0A923KNC5"/>
<proteinExistence type="predicted"/>
<dbReference type="EMBL" id="WJBD01000001">
    <property type="protein sequence ID" value="MBC3886984.1"/>
    <property type="molecule type" value="Genomic_DNA"/>
</dbReference>
<dbReference type="RefSeq" id="WP_148565599.1">
    <property type="nucleotide sequence ID" value="NZ_RXYA01000001.1"/>
</dbReference>
<sequence>MTTDYIIKYSRRKTLGLMITKTAAIEVRAPIGTSKKIIESFVQEHQDWVDEHYGAVREKVKKRETFQLNFENDLLFLGKSYPLMPVEAARSGFDGQRFYAYAHLMPAELKSDMVKIYRGLAKKVLDHQVNKFSAQMGLKPQAVKINGAKTRWGSCSSKGSLNFSWYLVMAEEDTVRYVVVHELAHLIEMNHSRNFWKIVEQVLPDYQQEKEKLKKLQKTLSVQNWE</sequence>
<accession>A0A923KNC5</accession>
<feature type="domain" description="YgjP-like metallopeptidase" evidence="1">
    <location>
        <begin position="13"/>
        <end position="215"/>
    </location>
</feature>
<evidence type="ECO:0000313" key="3">
    <source>
        <dbReference type="Proteomes" id="UP000616595"/>
    </source>
</evidence>
<dbReference type="OrthoDB" id="9811177at2"/>
<gene>
    <name evidence="2" type="ORF">GH810_01470</name>
</gene>
<organism evidence="2 3">
    <name type="scientific">Acetobacterium paludosum</name>
    <dbReference type="NCBI Taxonomy" id="52693"/>
    <lineage>
        <taxon>Bacteria</taxon>
        <taxon>Bacillati</taxon>
        <taxon>Bacillota</taxon>
        <taxon>Clostridia</taxon>
        <taxon>Eubacteriales</taxon>
        <taxon>Eubacteriaceae</taxon>
        <taxon>Acetobacterium</taxon>
    </lineage>
</organism>
<dbReference type="Pfam" id="PF01863">
    <property type="entry name" value="YgjP-like"/>
    <property type="match status" value="1"/>
</dbReference>
<keyword evidence="3" id="KW-1185">Reference proteome</keyword>
<dbReference type="PANTHER" id="PTHR30399:SF1">
    <property type="entry name" value="UTP PYROPHOSPHATASE"/>
    <property type="match status" value="1"/>
</dbReference>
<reference evidence="2" key="2">
    <citation type="submission" date="2020-10" db="EMBL/GenBank/DDBJ databases">
        <title>Comparative genomics of the Acetobacterium genus.</title>
        <authorList>
            <person name="Marshall C."/>
            <person name="May H."/>
            <person name="Norman S."/>
        </authorList>
    </citation>
    <scope>NUCLEOTIDE SEQUENCE</scope>
    <source>
        <strain evidence="2">DER-2019</strain>
    </source>
</reference>
<evidence type="ECO:0000313" key="2">
    <source>
        <dbReference type="EMBL" id="MBC3886984.1"/>
    </source>
</evidence>
<dbReference type="InterPro" id="IPR002725">
    <property type="entry name" value="YgjP-like_metallopeptidase"/>
</dbReference>
<comment type="caution">
    <text evidence="2">The sequence shown here is derived from an EMBL/GenBank/DDBJ whole genome shotgun (WGS) entry which is preliminary data.</text>
</comment>
<dbReference type="PANTHER" id="PTHR30399">
    <property type="entry name" value="UNCHARACTERIZED PROTEIN YGJP"/>
    <property type="match status" value="1"/>
</dbReference>
<protein>
    <submittedName>
        <fullName evidence="2">DUF45 domain-containing protein</fullName>
    </submittedName>
</protein>
<evidence type="ECO:0000259" key="1">
    <source>
        <dbReference type="Pfam" id="PF01863"/>
    </source>
</evidence>
<dbReference type="Gene3D" id="3.30.2010.10">
    <property type="entry name" value="Metalloproteases ('zincins'), catalytic domain"/>
    <property type="match status" value="1"/>
</dbReference>
<dbReference type="InterPro" id="IPR053136">
    <property type="entry name" value="UTP_pyrophosphatase-like"/>
</dbReference>
<name>A0A923KNC5_9FIRM</name>